<dbReference type="RefSeq" id="XP_040940117.1">
    <property type="nucleotide sequence ID" value="XM_041084183.1"/>
</dbReference>
<evidence type="ECO:0000313" key="9">
    <source>
        <dbReference type="RefSeq" id="XP_040940117.1"/>
    </source>
</evidence>
<dbReference type="InterPro" id="IPR004041">
    <property type="entry name" value="NAF_dom"/>
</dbReference>
<organism evidence="8 9">
    <name type="scientific">Gossypium hirsutum</name>
    <name type="common">Upland cotton</name>
    <name type="synonym">Gossypium mexicanum</name>
    <dbReference type="NCBI Taxonomy" id="3635"/>
    <lineage>
        <taxon>Eukaryota</taxon>
        <taxon>Viridiplantae</taxon>
        <taxon>Streptophyta</taxon>
        <taxon>Embryophyta</taxon>
        <taxon>Tracheophyta</taxon>
        <taxon>Spermatophyta</taxon>
        <taxon>Magnoliopsida</taxon>
        <taxon>eudicotyledons</taxon>
        <taxon>Gunneridae</taxon>
        <taxon>Pentapetalae</taxon>
        <taxon>rosids</taxon>
        <taxon>malvids</taxon>
        <taxon>Malvales</taxon>
        <taxon>Malvaceae</taxon>
        <taxon>Malvoideae</taxon>
        <taxon>Gossypium</taxon>
    </lineage>
</organism>
<gene>
    <name evidence="9" type="primary">LOC121203323</name>
</gene>
<evidence type="ECO:0000256" key="4">
    <source>
        <dbReference type="ARBA" id="ARBA00022741"/>
    </source>
</evidence>
<reference evidence="9" key="2">
    <citation type="submission" date="2025-08" db="UniProtKB">
        <authorList>
            <consortium name="RefSeq"/>
        </authorList>
    </citation>
    <scope>IDENTIFICATION</scope>
</reference>
<evidence type="ECO:0000256" key="6">
    <source>
        <dbReference type="ARBA" id="ARBA00022840"/>
    </source>
</evidence>
<evidence type="ECO:0000259" key="7">
    <source>
        <dbReference type="PROSITE" id="PS50816"/>
    </source>
</evidence>
<keyword evidence="2" id="KW-0723">Serine/threonine-protein kinase</keyword>
<keyword evidence="8" id="KW-1185">Reference proteome</keyword>
<dbReference type="GeneID" id="121203323"/>
<dbReference type="PROSITE" id="PS50816">
    <property type="entry name" value="NAF"/>
    <property type="match status" value="1"/>
</dbReference>
<reference evidence="8" key="1">
    <citation type="journal article" date="2020" name="Nat. Genet.">
        <title>Genomic diversifications of five Gossypium allopolyploid species and their impact on cotton improvement.</title>
        <authorList>
            <person name="Chen Z.J."/>
            <person name="Sreedasyam A."/>
            <person name="Ando A."/>
            <person name="Song Q."/>
            <person name="De Santiago L.M."/>
            <person name="Hulse-Kemp A.M."/>
            <person name="Ding M."/>
            <person name="Ye W."/>
            <person name="Kirkbride R.C."/>
            <person name="Jenkins J."/>
            <person name="Plott C."/>
            <person name="Lovell J."/>
            <person name="Lin Y.M."/>
            <person name="Vaughn R."/>
            <person name="Liu B."/>
            <person name="Simpson S."/>
            <person name="Scheffler B.E."/>
            <person name="Wen L."/>
            <person name="Saski C.A."/>
            <person name="Grover C.E."/>
            <person name="Hu G."/>
            <person name="Conover J.L."/>
            <person name="Carlson J.W."/>
            <person name="Shu S."/>
            <person name="Boston L.B."/>
            <person name="Williams M."/>
            <person name="Peterson D.G."/>
            <person name="McGee K."/>
            <person name="Jones D.C."/>
            <person name="Wendel J.F."/>
            <person name="Stelly D.M."/>
            <person name="Grimwood J."/>
            <person name="Schmutz J."/>
        </authorList>
    </citation>
    <scope>NUCLEOTIDE SEQUENCE [LARGE SCALE GENOMIC DNA]</scope>
    <source>
        <strain evidence="8">cv. TM-1</strain>
    </source>
</reference>
<protein>
    <recommendedName>
        <fullName evidence="1">non-specific serine/threonine protein kinase</fullName>
        <ecNumber evidence="1">2.7.11.1</ecNumber>
    </recommendedName>
</protein>
<evidence type="ECO:0000256" key="2">
    <source>
        <dbReference type="ARBA" id="ARBA00022527"/>
    </source>
</evidence>
<evidence type="ECO:0000256" key="1">
    <source>
        <dbReference type="ARBA" id="ARBA00012513"/>
    </source>
</evidence>
<sequence length="148" mass="16646">MIFQENLVTERKVKPMSMNAFELISRSQTFCLDSLFEKQMHLAKRQTSFASQCPPNEIISKIEDSAKPLGFNVAPMKLKGDKSGRKGELSVATEVFEVAPCLHMVEFRKTGGHIGVSQGIYLHSNFYKSFSSGLKDIIWNTEGIPEEE</sequence>
<dbReference type="Proteomes" id="UP000818029">
    <property type="component" value="Chromosome A12"/>
</dbReference>
<dbReference type="CDD" id="cd12195">
    <property type="entry name" value="CIPK_C"/>
    <property type="match status" value="1"/>
</dbReference>
<name>A0ABM2ZBQ5_GOSHI</name>
<dbReference type="PANTHER" id="PTHR43895:SF145">
    <property type="entry name" value="CBL-INTERACTING SERINE_THREONINE-PROTEIN KINASE 9"/>
    <property type="match status" value="1"/>
</dbReference>
<accession>A0ABM2ZBQ5</accession>
<proteinExistence type="predicted"/>
<evidence type="ECO:0000313" key="8">
    <source>
        <dbReference type="Proteomes" id="UP000818029"/>
    </source>
</evidence>
<keyword evidence="3" id="KW-0808">Transferase</keyword>
<evidence type="ECO:0000256" key="3">
    <source>
        <dbReference type="ARBA" id="ARBA00022679"/>
    </source>
</evidence>
<dbReference type="Gene3D" id="3.30.310.80">
    <property type="entry name" value="Kinase associated domain 1, KA1"/>
    <property type="match status" value="1"/>
</dbReference>
<dbReference type="PANTHER" id="PTHR43895">
    <property type="entry name" value="CALCIUM/CALMODULIN-DEPENDENT PROTEIN KINASE KINASE-RELATED"/>
    <property type="match status" value="1"/>
</dbReference>
<dbReference type="InterPro" id="IPR018451">
    <property type="entry name" value="NAF/FISL_domain"/>
</dbReference>
<keyword evidence="5" id="KW-0418">Kinase</keyword>
<dbReference type="EC" id="2.7.11.1" evidence="1"/>
<keyword evidence="6" id="KW-0067">ATP-binding</keyword>
<feature type="domain" description="NAF" evidence="7">
    <location>
        <begin position="13"/>
        <end position="37"/>
    </location>
</feature>
<keyword evidence="4" id="KW-0547">Nucleotide-binding</keyword>
<dbReference type="Pfam" id="PF03822">
    <property type="entry name" value="NAF"/>
    <property type="match status" value="1"/>
</dbReference>
<evidence type="ECO:0000256" key="5">
    <source>
        <dbReference type="ARBA" id="ARBA00022777"/>
    </source>
</evidence>